<organism evidence="2 3">
    <name type="scientific">Labilibaculum antarcticum</name>
    <dbReference type="NCBI Taxonomy" id="1717717"/>
    <lineage>
        <taxon>Bacteria</taxon>
        <taxon>Pseudomonadati</taxon>
        <taxon>Bacteroidota</taxon>
        <taxon>Bacteroidia</taxon>
        <taxon>Marinilabiliales</taxon>
        <taxon>Marinifilaceae</taxon>
        <taxon>Labilibaculum</taxon>
    </lineage>
</organism>
<dbReference type="AlphaFoldDB" id="A0A1Y1CG16"/>
<evidence type="ECO:0000256" key="1">
    <source>
        <dbReference type="SAM" id="MobiDB-lite"/>
    </source>
</evidence>
<name>A0A1Y1CG16_9BACT</name>
<dbReference type="EMBL" id="AP018042">
    <property type="protein sequence ID" value="BAX79309.1"/>
    <property type="molecule type" value="Genomic_DNA"/>
</dbReference>
<dbReference type="InterPro" id="IPR036361">
    <property type="entry name" value="SAP_dom_sf"/>
</dbReference>
<protein>
    <recommendedName>
        <fullName evidence="4">DUF2132 domain-containing protein</fullName>
    </recommendedName>
</protein>
<reference evidence="3" key="2">
    <citation type="journal article" date="2020" name="Antonie Van Leeuwenhoek">
        <title>Labilibaculum antarcticum sp. nov., a novel facultative anaerobic, psychrotorelant bacterium isolated from marine sediment of Antarctica.</title>
        <authorList>
            <person name="Watanabe M."/>
            <person name="Kojima H."/>
            <person name="Fukui M."/>
        </authorList>
    </citation>
    <scope>NUCLEOTIDE SEQUENCE [LARGE SCALE GENOMIC DNA]</scope>
    <source>
        <strain evidence="3">SPP2</strain>
    </source>
</reference>
<feature type="compositionally biased region" description="Low complexity" evidence="1">
    <location>
        <begin position="1"/>
        <end position="11"/>
    </location>
</feature>
<dbReference type="GO" id="GO:0003677">
    <property type="term" value="F:DNA binding"/>
    <property type="evidence" value="ECO:0007669"/>
    <property type="project" value="InterPro"/>
</dbReference>
<dbReference type="OrthoDB" id="9806870at2"/>
<feature type="region of interest" description="Disordered" evidence="1">
    <location>
        <begin position="1"/>
        <end position="54"/>
    </location>
</feature>
<feature type="compositionally biased region" description="Basic and acidic residues" evidence="1">
    <location>
        <begin position="28"/>
        <end position="41"/>
    </location>
</feature>
<keyword evidence="3" id="KW-1185">Reference proteome</keyword>
<dbReference type="KEGG" id="mbas:ALGA_0922"/>
<dbReference type="InterPro" id="IPR018668">
    <property type="entry name" value="DNA-binding_VF530-like"/>
</dbReference>
<sequence length="141" mass="16684">MDIKNNNNNNNESIDKPKQSDELLNAEFKAKTNEELNEKKPARQTRRQATEEELSNPLHGVKLVQILERLVVYYGWAYLGDRVNIRCFMYNPTMKSSLGFLRRTPWAREHVEDIYLDMLEEKKIEHVFLMKDKVDNNLKAD</sequence>
<evidence type="ECO:0008006" key="4">
    <source>
        <dbReference type="Google" id="ProtNLM"/>
    </source>
</evidence>
<dbReference type="Proteomes" id="UP000218267">
    <property type="component" value="Chromosome"/>
</dbReference>
<dbReference type="RefSeq" id="WP_096428228.1">
    <property type="nucleotide sequence ID" value="NZ_AP018042.1"/>
</dbReference>
<accession>A0A1Y1CG16</accession>
<proteinExistence type="predicted"/>
<evidence type="ECO:0000313" key="2">
    <source>
        <dbReference type="EMBL" id="BAX79309.1"/>
    </source>
</evidence>
<dbReference type="Gene3D" id="1.10.720.30">
    <property type="entry name" value="SAP domain"/>
    <property type="match status" value="1"/>
</dbReference>
<evidence type="ECO:0000313" key="3">
    <source>
        <dbReference type="Proteomes" id="UP000218267"/>
    </source>
</evidence>
<gene>
    <name evidence="2" type="ORF">ALGA_0922</name>
</gene>
<reference evidence="2 3" key="1">
    <citation type="journal article" date="2018" name="Mar. Genomics">
        <title>Complete genome sequence of Marinifilaceae bacterium strain SPP2, isolated from the Antarctic marine sediment.</title>
        <authorList>
            <person name="Watanabe M."/>
            <person name="Kojima H."/>
            <person name="Fukui M."/>
        </authorList>
    </citation>
    <scope>NUCLEOTIDE SEQUENCE [LARGE SCALE GENOMIC DNA]</scope>
    <source>
        <strain evidence="2 3">SPP2</strain>
    </source>
</reference>
<dbReference type="Pfam" id="PF09905">
    <property type="entry name" value="VF530"/>
    <property type="match status" value="1"/>
</dbReference>